<dbReference type="PROSITE" id="PS51679">
    <property type="entry name" value="SAM_MT_C5"/>
    <property type="match status" value="1"/>
</dbReference>
<dbReference type="RefSeq" id="WP_128215623.1">
    <property type="nucleotide sequence ID" value="NZ_CP025746.1"/>
</dbReference>
<keyword evidence="1 5" id="KW-0489">Methyltransferase</keyword>
<gene>
    <name evidence="8" type="ORF">C1I91_26570</name>
</gene>
<keyword evidence="2 5" id="KW-0808">Transferase</keyword>
<keyword evidence="9" id="KW-1185">Reference proteome</keyword>
<evidence type="ECO:0000313" key="9">
    <source>
        <dbReference type="Proteomes" id="UP000286268"/>
    </source>
</evidence>
<dbReference type="PANTHER" id="PTHR46098:SF1">
    <property type="entry name" value="TRNA (CYTOSINE(38)-C(5))-METHYLTRANSFERASE"/>
    <property type="match status" value="1"/>
</dbReference>
<dbReference type="Gene3D" id="3.40.50.150">
    <property type="entry name" value="Vaccinia Virus protein VP39"/>
    <property type="match status" value="1"/>
</dbReference>
<dbReference type="AlphaFoldDB" id="A0A3R5R1Z2"/>
<dbReference type="InterPro" id="IPR050750">
    <property type="entry name" value="C5-MTase"/>
</dbReference>
<dbReference type="Proteomes" id="UP000286268">
    <property type="component" value="Chromosome"/>
</dbReference>
<evidence type="ECO:0000313" key="8">
    <source>
        <dbReference type="EMBL" id="QAA34916.1"/>
    </source>
</evidence>
<evidence type="ECO:0000256" key="1">
    <source>
        <dbReference type="ARBA" id="ARBA00022603"/>
    </source>
</evidence>
<dbReference type="PANTHER" id="PTHR46098">
    <property type="entry name" value="TRNA (CYTOSINE(38)-C(5))-METHYLTRANSFERASE"/>
    <property type="match status" value="1"/>
</dbReference>
<protein>
    <recommendedName>
        <fullName evidence="7">Cytosine-specific methyltransferase</fullName>
        <ecNumber evidence="7">2.1.1.37</ecNumber>
    </recommendedName>
</protein>
<dbReference type="InterPro" id="IPR018117">
    <property type="entry name" value="C5_DNA_meth_AS"/>
</dbReference>
<sequence length="354" mass="39956">MKFIDLFSGIGGFRLGLELAGHECVGHCEVDKFADRSYRAMYSCEGEWFINDVRKINPKEMPEFELLCAGFPCQSFSIAGKRRGFEDIRGTMFFEIARLVNERKPSLLLLENVKGLLSHDQGRTFKTILSTLYELGYDAEWQLLNSKDFGVPQNRERVFIIAHIRGRSFTKIFPIISCNPKTLKQLIGGKQGQRVYSIDGLSTTLTSHGGGQGAKTGLYFVDLNLKPQVTENARCIKARYNSGITNKAADNSGVLVIPRAVLTPERLKKRQNGRRFKNENEPMFTLTTQDRHGILLGGAIRKLTPLECFRLQGFPDEFYYKAQSVNSDSQLYKQAGNSVTVSIVYEIGTRLRVE</sequence>
<keyword evidence="4" id="KW-0680">Restriction system</keyword>
<dbReference type="PROSITE" id="PS00094">
    <property type="entry name" value="C5_MTASE_1"/>
    <property type="match status" value="1"/>
</dbReference>
<accession>A0A3R5R1Z2</accession>
<dbReference type="PRINTS" id="PR00105">
    <property type="entry name" value="C5METTRFRASE"/>
</dbReference>
<dbReference type="InterPro" id="IPR029063">
    <property type="entry name" value="SAM-dependent_MTases_sf"/>
</dbReference>
<dbReference type="REBASE" id="294997">
    <property type="entry name" value="M.CspCT4ORF26570P"/>
</dbReference>
<proteinExistence type="inferred from homology"/>
<feature type="active site" evidence="5">
    <location>
        <position position="73"/>
    </location>
</feature>
<evidence type="ECO:0000256" key="5">
    <source>
        <dbReference type="PROSITE-ProRule" id="PRU01016"/>
    </source>
</evidence>
<comment type="catalytic activity">
    <reaction evidence="7">
        <text>a 2'-deoxycytidine in DNA + S-adenosyl-L-methionine = a 5-methyl-2'-deoxycytidine in DNA + S-adenosyl-L-homocysteine + H(+)</text>
        <dbReference type="Rhea" id="RHEA:13681"/>
        <dbReference type="Rhea" id="RHEA-COMP:11369"/>
        <dbReference type="Rhea" id="RHEA-COMP:11370"/>
        <dbReference type="ChEBI" id="CHEBI:15378"/>
        <dbReference type="ChEBI" id="CHEBI:57856"/>
        <dbReference type="ChEBI" id="CHEBI:59789"/>
        <dbReference type="ChEBI" id="CHEBI:85452"/>
        <dbReference type="ChEBI" id="CHEBI:85454"/>
        <dbReference type="EC" id="2.1.1.37"/>
    </reaction>
</comment>
<organism evidence="8 9">
    <name type="scientific">Clostridium manihotivorum</name>
    <dbReference type="NCBI Taxonomy" id="2320868"/>
    <lineage>
        <taxon>Bacteria</taxon>
        <taxon>Bacillati</taxon>
        <taxon>Bacillota</taxon>
        <taxon>Clostridia</taxon>
        <taxon>Eubacteriales</taxon>
        <taxon>Clostridiaceae</taxon>
        <taxon>Clostridium</taxon>
    </lineage>
</organism>
<evidence type="ECO:0000256" key="2">
    <source>
        <dbReference type="ARBA" id="ARBA00022679"/>
    </source>
</evidence>
<dbReference type="GO" id="GO:0032259">
    <property type="term" value="P:methylation"/>
    <property type="evidence" value="ECO:0007669"/>
    <property type="project" value="UniProtKB-KW"/>
</dbReference>
<dbReference type="InterPro" id="IPR001525">
    <property type="entry name" value="C5_MeTfrase"/>
</dbReference>
<dbReference type="EMBL" id="CP025746">
    <property type="protein sequence ID" value="QAA34916.1"/>
    <property type="molecule type" value="Genomic_DNA"/>
</dbReference>
<comment type="similarity">
    <text evidence="5 6">Belongs to the class I-like SAM-binding methyltransferase superfamily. C5-methyltransferase family.</text>
</comment>
<dbReference type="NCBIfam" id="TIGR00675">
    <property type="entry name" value="dcm"/>
    <property type="match status" value="1"/>
</dbReference>
<dbReference type="OrthoDB" id="9813719at2"/>
<keyword evidence="3 5" id="KW-0949">S-adenosyl-L-methionine</keyword>
<dbReference type="Pfam" id="PF00145">
    <property type="entry name" value="DNA_methylase"/>
    <property type="match status" value="1"/>
</dbReference>
<evidence type="ECO:0000256" key="3">
    <source>
        <dbReference type="ARBA" id="ARBA00022691"/>
    </source>
</evidence>
<dbReference type="EC" id="2.1.1.37" evidence="7"/>
<evidence type="ECO:0000256" key="6">
    <source>
        <dbReference type="RuleBase" id="RU000416"/>
    </source>
</evidence>
<reference evidence="8 9" key="1">
    <citation type="submission" date="2018-01" db="EMBL/GenBank/DDBJ databases">
        <title>Genome Sequencing and Assembly of Anaerobacter polyendosporus strain CT4.</title>
        <authorList>
            <person name="Tachaapaikoon C."/>
            <person name="Sutheeworapong S."/>
            <person name="Jenjaroenpun P."/>
            <person name="Wongsurawat T."/>
            <person name="Nookeaw I."/>
            <person name="Cheawchanlertfa P."/>
            <person name="Kosugi A."/>
            <person name="Cheevadhanarak S."/>
            <person name="Ratanakhanokchai K."/>
        </authorList>
    </citation>
    <scope>NUCLEOTIDE SEQUENCE [LARGE SCALE GENOMIC DNA]</scope>
    <source>
        <strain evidence="8 9">CT4</strain>
    </source>
</reference>
<dbReference type="KEGG" id="cmah:C1I91_26570"/>
<name>A0A3R5R1Z2_9CLOT</name>
<dbReference type="GO" id="GO:0003886">
    <property type="term" value="F:DNA (cytosine-5-)-methyltransferase activity"/>
    <property type="evidence" value="ECO:0007669"/>
    <property type="project" value="UniProtKB-EC"/>
</dbReference>
<dbReference type="SUPFAM" id="SSF53335">
    <property type="entry name" value="S-adenosyl-L-methionine-dependent methyltransferases"/>
    <property type="match status" value="1"/>
</dbReference>
<dbReference type="GO" id="GO:0009307">
    <property type="term" value="P:DNA restriction-modification system"/>
    <property type="evidence" value="ECO:0007669"/>
    <property type="project" value="UniProtKB-KW"/>
</dbReference>
<dbReference type="CDD" id="cd00315">
    <property type="entry name" value="Cyt_C5_DNA_methylase"/>
    <property type="match status" value="1"/>
</dbReference>
<evidence type="ECO:0000256" key="7">
    <source>
        <dbReference type="RuleBase" id="RU000417"/>
    </source>
</evidence>
<dbReference type="Gene3D" id="3.90.120.10">
    <property type="entry name" value="DNA Methylase, subunit A, domain 2"/>
    <property type="match status" value="1"/>
</dbReference>
<evidence type="ECO:0000256" key="4">
    <source>
        <dbReference type="ARBA" id="ARBA00022747"/>
    </source>
</evidence>